<evidence type="ECO:0000256" key="1">
    <source>
        <dbReference type="ARBA" id="ARBA00004370"/>
    </source>
</evidence>
<feature type="domain" description="RIC1 C-terminal alpha solenoid region" evidence="4">
    <location>
        <begin position="863"/>
        <end position="1045"/>
    </location>
</feature>
<dbReference type="FunCoup" id="A0A1Y2G2N2">
    <property type="interactions" value="113"/>
</dbReference>
<dbReference type="Proteomes" id="UP000193467">
    <property type="component" value="Unassembled WGS sequence"/>
</dbReference>
<feature type="region of interest" description="Disordered" evidence="3">
    <location>
        <begin position="211"/>
        <end position="250"/>
    </location>
</feature>
<keyword evidence="6" id="KW-1185">Reference proteome</keyword>
<feature type="compositionally biased region" description="Low complexity" evidence="3">
    <location>
        <begin position="230"/>
        <end position="241"/>
    </location>
</feature>
<evidence type="ECO:0000313" key="5">
    <source>
        <dbReference type="EMBL" id="ORY90713.1"/>
    </source>
</evidence>
<protein>
    <submittedName>
        <fullName evidence="5">RIC1-domain-containing protein</fullName>
    </submittedName>
</protein>
<evidence type="ECO:0000259" key="4">
    <source>
        <dbReference type="Pfam" id="PF07064"/>
    </source>
</evidence>
<feature type="region of interest" description="Disordered" evidence="3">
    <location>
        <begin position="1"/>
        <end position="23"/>
    </location>
</feature>
<evidence type="ECO:0000313" key="6">
    <source>
        <dbReference type="Proteomes" id="UP000193467"/>
    </source>
</evidence>
<accession>A0A1Y2G2N2</accession>
<organism evidence="5 6">
    <name type="scientific">Leucosporidium creatinivorum</name>
    <dbReference type="NCBI Taxonomy" id="106004"/>
    <lineage>
        <taxon>Eukaryota</taxon>
        <taxon>Fungi</taxon>
        <taxon>Dikarya</taxon>
        <taxon>Basidiomycota</taxon>
        <taxon>Pucciniomycotina</taxon>
        <taxon>Microbotryomycetes</taxon>
        <taxon>Leucosporidiales</taxon>
        <taxon>Leucosporidium</taxon>
    </lineage>
</organism>
<feature type="compositionally biased region" description="Basic and acidic residues" evidence="3">
    <location>
        <begin position="1"/>
        <end position="19"/>
    </location>
</feature>
<dbReference type="OrthoDB" id="67540at2759"/>
<dbReference type="Gene3D" id="2.130.10.10">
    <property type="entry name" value="YVTN repeat-like/Quinoprotein amine dehydrogenase"/>
    <property type="match status" value="1"/>
</dbReference>
<evidence type="ECO:0000256" key="3">
    <source>
        <dbReference type="SAM" id="MobiDB-lite"/>
    </source>
</evidence>
<keyword evidence="2" id="KW-0472">Membrane</keyword>
<dbReference type="PANTHER" id="PTHR22746">
    <property type="entry name" value="RAB6A-GEF COMPLEX PARTNER PROTEIN 1"/>
    <property type="match status" value="1"/>
</dbReference>
<dbReference type="InParanoid" id="A0A1Y2G2N2"/>
<reference evidence="5 6" key="1">
    <citation type="submission" date="2016-07" db="EMBL/GenBank/DDBJ databases">
        <title>Pervasive Adenine N6-methylation of Active Genes in Fungi.</title>
        <authorList>
            <consortium name="DOE Joint Genome Institute"/>
            <person name="Mondo S.J."/>
            <person name="Dannebaum R.O."/>
            <person name="Kuo R.C."/>
            <person name="Labutti K."/>
            <person name="Haridas S."/>
            <person name="Kuo A."/>
            <person name="Salamov A."/>
            <person name="Ahrendt S.R."/>
            <person name="Lipzen A."/>
            <person name="Sullivan W."/>
            <person name="Andreopoulos W.B."/>
            <person name="Clum A."/>
            <person name="Lindquist E."/>
            <person name="Daum C."/>
            <person name="Ramamoorthy G.K."/>
            <person name="Gryganskyi A."/>
            <person name="Culley D."/>
            <person name="Magnuson J.K."/>
            <person name="James T.Y."/>
            <person name="O'Malley M.A."/>
            <person name="Stajich J.E."/>
            <person name="Spatafora J.W."/>
            <person name="Visel A."/>
            <person name="Grigoriev I.V."/>
        </authorList>
    </citation>
    <scope>NUCLEOTIDE SEQUENCE [LARGE SCALE GENOMIC DNA]</scope>
    <source>
        <strain evidence="5 6">62-1032</strain>
    </source>
</reference>
<feature type="compositionally biased region" description="Polar residues" evidence="3">
    <location>
        <begin position="156"/>
        <end position="165"/>
    </location>
</feature>
<proteinExistence type="predicted"/>
<feature type="region of interest" description="Disordered" evidence="3">
    <location>
        <begin position="156"/>
        <end position="194"/>
    </location>
</feature>
<feature type="compositionally biased region" description="Basic and acidic residues" evidence="3">
    <location>
        <begin position="218"/>
        <end position="229"/>
    </location>
</feature>
<dbReference type="STRING" id="106004.A0A1Y2G2N2"/>
<dbReference type="GO" id="GO:0006886">
    <property type="term" value="P:intracellular protein transport"/>
    <property type="evidence" value="ECO:0007669"/>
    <property type="project" value="InterPro"/>
</dbReference>
<dbReference type="GO" id="GO:0005829">
    <property type="term" value="C:cytosol"/>
    <property type="evidence" value="ECO:0007669"/>
    <property type="project" value="TreeGrafter"/>
</dbReference>
<feature type="region of interest" description="Disordered" evidence="3">
    <location>
        <begin position="1077"/>
        <end position="1125"/>
    </location>
</feature>
<dbReference type="EMBL" id="MCGR01000003">
    <property type="protein sequence ID" value="ORY90713.1"/>
    <property type="molecule type" value="Genomic_DNA"/>
</dbReference>
<feature type="compositionally biased region" description="Gly residues" evidence="3">
    <location>
        <begin position="1107"/>
        <end position="1125"/>
    </location>
</feature>
<comment type="caution">
    <text evidence="5">The sequence shown here is derived from an EMBL/GenBank/DDBJ whole genome shotgun (WGS) entry which is preliminary data.</text>
</comment>
<evidence type="ECO:0000256" key="2">
    <source>
        <dbReference type="ARBA" id="ARBA00023136"/>
    </source>
</evidence>
<dbReference type="Pfam" id="PF25440">
    <property type="entry name" value="Beta-prop_RIC1_2nd"/>
    <property type="match status" value="1"/>
</dbReference>
<dbReference type="GO" id="GO:0034066">
    <property type="term" value="C:Ric1-Rgp1 guanyl-nucleotide exchange factor complex"/>
    <property type="evidence" value="ECO:0007669"/>
    <property type="project" value="InterPro"/>
</dbReference>
<dbReference type="AlphaFoldDB" id="A0A1Y2G2N2"/>
<sequence>MRKAREEAKPSGRPWEGKRSPCGASECPKVVLAKLRRSPLSLRTHGSNATVAFHSPSRLIITTTSGHHLLYSISLSSPVGSRRGNSVYTIPGGAQGAKMWPKGPGEGHDLEGIVLRGEGERGMPVGDGVGCVCLTPHSLLVAVQDPPSLRIIPFPTHTSQGSATVPPTPSLPPNNLQRRGSGWEGLPGNLQSGGDTEAIVLDEWNDHRLAHRSSHPSNLDHSRPLDPRRPSYTPNGTSSPSTPSPRSPTKFVMLMSDGRAYLVSWSPPPTEHTPKLPTSNLKRRVSGISEDGTGAVEGELFFDEKTAEEEQQRREKASEEIEVEQEKELDKGKGGSTVGVNDKMGLVAVGCEDGTLAVYNLFPAAPGQRTPTSPLLTTPTLSHILSLRSALNTTASGLDTGRVTCLSWTSDGYALAVGWQLGWSVWSVYGRLGSWSVAGSLASGYGVEGEKSDAFEDHFMHGVRDLFWSPGNLELFVLCPPPVHPKKKPHDEQLFVIPFAKSAVTAVHTPDNTKHAFLQMDDRVLVYRGADQPDMSVINPESDVWQHIKIPASYIALQHPIRYAVISSDARLIAVAGQRGLTHYNALSGRWKLFELEREEDSIRVVGGMAWWSNVLIVACIEGGVYQLRLFSRDKPLSLADSLEVVHLTSEPLLLSAFDSSLLVYTADNTFHHYLIRHTKNAATTRLRMCGSIGFEGVVTDPTKVRGLSWLVPKSQQRFGDPADDLNVATIIFLINGKLVLLRPRRAAHEEVKYDMQILADRIEFYWTHLSGIGTLENSLWGWDGSKIRVWLDALTIEKVKVDAKRDAYEAVAESVAIALDFYPLAVLMDKGIIIGVDQETSLRRSLDFAIFRIITTTHLFLHHVLRFHLTKSQGKEAVVFASHYQHLVYFAHALEILLHAVLEDEADARPSRPSTPAPAGEIAADENAVLPRVVEFLDHFDEALQVVVGCARKTEVARWSFLFDVVGKPRDLFEKCISAGFLKVAASYLLVLHNLEPLEQSSKDTVRLLKTAMDAGEWTLCRELLRFLYSLDRSGLILRAALSEGSALPPGYHPPSHDPHSQIRRTISSPTPLAGYLVPESSVSGRPRPPNGLPRSPSMPHAREGSGLGLGSLLGQAGLSGGPA</sequence>
<feature type="region of interest" description="Disordered" evidence="3">
    <location>
        <begin position="307"/>
        <end position="336"/>
    </location>
</feature>
<dbReference type="SUPFAM" id="SSF82171">
    <property type="entry name" value="DPP6 N-terminal domain-like"/>
    <property type="match status" value="1"/>
</dbReference>
<name>A0A1Y2G2N2_9BASI</name>
<comment type="subcellular location">
    <subcellularLocation>
        <location evidence="1">Membrane</location>
    </subcellularLocation>
</comment>
<dbReference type="GO" id="GO:0042147">
    <property type="term" value="P:retrograde transport, endosome to Golgi"/>
    <property type="evidence" value="ECO:0007669"/>
    <property type="project" value="TreeGrafter"/>
</dbReference>
<dbReference type="GO" id="GO:0000139">
    <property type="term" value="C:Golgi membrane"/>
    <property type="evidence" value="ECO:0007669"/>
    <property type="project" value="TreeGrafter"/>
</dbReference>
<dbReference type="InterPro" id="IPR040096">
    <property type="entry name" value="Ric1"/>
</dbReference>
<gene>
    <name evidence="5" type="ORF">BCR35DRAFT_328481</name>
</gene>
<dbReference type="Pfam" id="PF07064">
    <property type="entry name" value="RIC1"/>
    <property type="match status" value="1"/>
</dbReference>
<dbReference type="InterPro" id="IPR015943">
    <property type="entry name" value="WD40/YVTN_repeat-like_dom_sf"/>
</dbReference>
<dbReference type="InterPro" id="IPR009771">
    <property type="entry name" value="RIC1_C"/>
</dbReference>
<dbReference type="PANTHER" id="PTHR22746:SF10">
    <property type="entry name" value="GUANINE NUCLEOTIDE EXCHANGE FACTOR SUBUNIT RIC1"/>
    <property type="match status" value="1"/>
</dbReference>
<feature type="compositionally biased region" description="Basic and acidic residues" evidence="3">
    <location>
        <begin position="307"/>
        <end position="333"/>
    </location>
</feature>